<proteinExistence type="predicted"/>
<dbReference type="EMBL" id="CM037616">
    <property type="protein sequence ID" value="KAH7993348.1"/>
    <property type="molecule type" value="Genomic_DNA"/>
</dbReference>
<sequence>MLLFRHALRTMFFFLLRAVYGDDEQIDPSGKSPKLITLPWHQCPFFLSLYKEHSLPPIHCFSQYWPQRKWQWGNSNHSLLQNQKRTPITVKTSVRNNTPCIL</sequence>
<accession>A0ACB8ELA6</accession>
<protein>
    <submittedName>
        <fullName evidence="1">Uncharacterized protein</fullName>
    </submittedName>
</protein>
<name>A0ACB8ELA6_9SAUR</name>
<comment type="caution">
    <text evidence="1">The sequence shown here is derived from an EMBL/GenBank/DDBJ whole genome shotgun (WGS) entry which is preliminary data.</text>
</comment>
<reference evidence="1" key="1">
    <citation type="submission" date="2021-08" db="EMBL/GenBank/DDBJ databases">
        <title>The first chromosome-level gecko genome reveals the dynamic sex chromosomes of Neotropical dwarf geckos (Sphaerodactylidae: Sphaerodactylus).</title>
        <authorList>
            <person name="Pinto B.J."/>
            <person name="Keating S.E."/>
            <person name="Gamble T."/>
        </authorList>
    </citation>
    <scope>NUCLEOTIDE SEQUENCE</scope>
    <source>
        <strain evidence="1">TG3544</strain>
    </source>
</reference>
<keyword evidence="2" id="KW-1185">Reference proteome</keyword>
<dbReference type="Proteomes" id="UP000827872">
    <property type="component" value="Linkage Group LG03"/>
</dbReference>
<evidence type="ECO:0000313" key="1">
    <source>
        <dbReference type="EMBL" id="KAH7993348.1"/>
    </source>
</evidence>
<organism evidence="1 2">
    <name type="scientific">Sphaerodactylus townsendi</name>
    <dbReference type="NCBI Taxonomy" id="933632"/>
    <lineage>
        <taxon>Eukaryota</taxon>
        <taxon>Metazoa</taxon>
        <taxon>Chordata</taxon>
        <taxon>Craniata</taxon>
        <taxon>Vertebrata</taxon>
        <taxon>Euteleostomi</taxon>
        <taxon>Lepidosauria</taxon>
        <taxon>Squamata</taxon>
        <taxon>Bifurcata</taxon>
        <taxon>Gekkota</taxon>
        <taxon>Sphaerodactylidae</taxon>
        <taxon>Sphaerodactylus</taxon>
    </lineage>
</organism>
<evidence type="ECO:0000313" key="2">
    <source>
        <dbReference type="Proteomes" id="UP000827872"/>
    </source>
</evidence>
<gene>
    <name evidence="1" type="ORF">K3G42_030718</name>
</gene>